<dbReference type="Pfam" id="PF24883">
    <property type="entry name" value="NPHP3_N"/>
    <property type="match status" value="1"/>
</dbReference>
<feature type="domain" description="Nephrocystin 3-like N-terminal" evidence="4">
    <location>
        <begin position="53"/>
        <end position="209"/>
    </location>
</feature>
<dbReference type="InterPro" id="IPR056884">
    <property type="entry name" value="NPHP3-like_N"/>
</dbReference>
<dbReference type="OrthoDB" id="7464126at2759"/>
<feature type="repeat" description="ANK" evidence="2">
    <location>
        <begin position="549"/>
        <end position="581"/>
    </location>
</feature>
<dbReference type="PROSITE" id="PS50297">
    <property type="entry name" value="ANK_REP_REGION"/>
    <property type="match status" value="3"/>
</dbReference>
<evidence type="ECO:0000256" key="2">
    <source>
        <dbReference type="PROSITE-ProRule" id="PRU00023"/>
    </source>
</evidence>
<dbReference type="Pfam" id="PF12796">
    <property type="entry name" value="Ank_2"/>
    <property type="match status" value="1"/>
</dbReference>
<dbReference type="PANTHER" id="PTHR10039">
    <property type="entry name" value="AMELOGENIN"/>
    <property type="match status" value="1"/>
</dbReference>
<reference evidence="5 6" key="1">
    <citation type="submission" date="2014-04" db="EMBL/GenBank/DDBJ databases">
        <title>Evolutionary Origins and Diversification of the Mycorrhizal Mutualists.</title>
        <authorList>
            <consortium name="DOE Joint Genome Institute"/>
            <consortium name="Mycorrhizal Genomics Consortium"/>
            <person name="Kohler A."/>
            <person name="Kuo A."/>
            <person name="Nagy L.G."/>
            <person name="Floudas D."/>
            <person name="Copeland A."/>
            <person name="Barry K.W."/>
            <person name="Cichocki N."/>
            <person name="Veneault-Fourrey C."/>
            <person name="LaButti K."/>
            <person name="Lindquist E.A."/>
            <person name="Lipzen A."/>
            <person name="Lundell T."/>
            <person name="Morin E."/>
            <person name="Murat C."/>
            <person name="Riley R."/>
            <person name="Ohm R."/>
            <person name="Sun H."/>
            <person name="Tunlid A."/>
            <person name="Henrissat B."/>
            <person name="Grigoriev I.V."/>
            <person name="Hibbett D.S."/>
            <person name="Martin F."/>
        </authorList>
    </citation>
    <scope>NUCLEOTIDE SEQUENCE [LARGE SCALE GENOMIC DNA]</scope>
    <source>
        <strain evidence="5 6">FD-317 M1</strain>
    </source>
</reference>
<evidence type="ECO:0008006" key="7">
    <source>
        <dbReference type="Google" id="ProtNLM"/>
    </source>
</evidence>
<dbReference type="PANTHER" id="PTHR10039:SF14">
    <property type="entry name" value="NACHT DOMAIN-CONTAINING PROTEIN"/>
    <property type="match status" value="1"/>
</dbReference>
<sequence length="644" mass="73178">MSGSMFSNAHDFTIYGGQFTVATRDEVRDIRDWLQAPDCSANRADAAHKKAEGTGQWILSHPEYRKWKGQPSILWIQGKVGSGKTVLSTTIWKDLSSMDTNAFWYHYFDIRDNTGNKSTYCGFLLSLVSQMGLENEGINPDLCKLYKKLKGDRKPAIKELEEILKVIIVQRNGGYLLVDGMDECAEEASKVMAWLCQFSQKLWIVVTSRNSVDVGVEQSALKIILGNEPLHTEVDIERYIQSKILSAEYNFDSKEIYWKQVVETLKNGADGQFWWVECQLKEVKDCVDADEVEEVLMNLPRDLEDIYSQAMQKAERGKQAKDAHHLLLWLLYAYEPLNVFQVIDIIAINVWKQTVKKNKGMKLRLNAIVDSSLVVIGNDNVVQFAHASVKEFLIRYNMWTQVKNVFDINKLLADDMIAQACIIYIMHVADGEEKKDRLEKFPLWNYVCQYWLVHARCIEGKKQGGPLESLTKDILMDSCNGFLLWREQYEEQWNWWREWEMGTALYYAAENGLTKRVEDILMEKRKAHYENNGLQSDELLYINSKCGRWGNALLVAVLEKGNEAVVKLLLENGADVNAQGGEYKNALQAAVEKGNEAVVKLLLENGTDVDAKGSGYGNALEAAAQRGNEAVVRLLLAYGANVNA</sequence>
<dbReference type="AlphaFoldDB" id="A0A0D0C5S9"/>
<feature type="repeat" description="ANK" evidence="2">
    <location>
        <begin position="618"/>
        <end position="644"/>
    </location>
</feature>
<evidence type="ECO:0000256" key="1">
    <source>
        <dbReference type="ARBA" id="ARBA00022737"/>
    </source>
</evidence>
<organism evidence="5 6">
    <name type="scientific">Collybiopsis luxurians FD-317 M1</name>
    <dbReference type="NCBI Taxonomy" id="944289"/>
    <lineage>
        <taxon>Eukaryota</taxon>
        <taxon>Fungi</taxon>
        <taxon>Dikarya</taxon>
        <taxon>Basidiomycota</taxon>
        <taxon>Agaricomycotina</taxon>
        <taxon>Agaricomycetes</taxon>
        <taxon>Agaricomycetidae</taxon>
        <taxon>Agaricales</taxon>
        <taxon>Marasmiineae</taxon>
        <taxon>Omphalotaceae</taxon>
        <taxon>Collybiopsis</taxon>
        <taxon>Collybiopsis luxurians</taxon>
    </lineage>
</organism>
<dbReference type="SUPFAM" id="SSF52540">
    <property type="entry name" value="P-loop containing nucleoside triphosphate hydrolases"/>
    <property type="match status" value="1"/>
</dbReference>
<protein>
    <recommendedName>
        <fullName evidence="7">NACHT domain-containing protein</fullName>
    </recommendedName>
</protein>
<evidence type="ECO:0000313" key="6">
    <source>
        <dbReference type="Proteomes" id="UP000053593"/>
    </source>
</evidence>
<gene>
    <name evidence="5" type="ORF">GYMLUDRAFT_943450</name>
</gene>
<dbReference type="InterPro" id="IPR002110">
    <property type="entry name" value="Ankyrin_rpt"/>
</dbReference>
<evidence type="ECO:0000259" key="4">
    <source>
        <dbReference type="Pfam" id="PF24883"/>
    </source>
</evidence>
<accession>A0A0D0C5S9</accession>
<name>A0A0D0C5S9_9AGAR</name>
<dbReference type="EMBL" id="KN834832">
    <property type="protein sequence ID" value="KIK53217.1"/>
    <property type="molecule type" value="Genomic_DNA"/>
</dbReference>
<dbReference type="Gene3D" id="3.40.50.300">
    <property type="entry name" value="P-loop containing nucleotide triphosphate hydrolases"/>
    <property type="match status" value="1"/>
</dbReference>
<evidence type="ECO:0000259" key="3">
    <source>
        <dbReference type="Pfam" id="PF22939"/>
    </source>
</evidence>
<feature type="domain" description="GPI inositol-deacylase winged helix" evidence="3">
    <location>
        <begin position="311"/>
        <end position="395"/>
    </location>
</feature>
<dbReference type="SMART" id="SM00248">
    <property type="entry name" value="ANK"/>
    <property type="match status" value="4"/>
</dbReference>
<proteinExistence type="predicted"/>
<evidence type="ECO:0000313" key="5">
    <source>
        <dbReference type="EMBL" id="KIK53217.1"/>
    </source>
</evidence>
<dbReference type="Gene3D" id="1.25.40.20">
    <property type="entry name" value="Ankyrin repeat-containing domain"/>
    <property type="match status" value="1"/>
</dbReference>
<dbReference type="SUPFAM" id="SSF48403">
    <property type="entry name" value="Ankyrin repeat"/>
    <property type="match status" value="1"/>
</dbReference>
<keyword evidence="2" id="KW-0040">ANK repeat</keyword>
<keyword evidence="6" id="KW-1185">Reference proteome</keyword>
<dbReference type="HOGENOM" id="CLU_000288_34_23_1"/>
<feature type="repeat" description="ANK" evidence="2">
    <location>
        <begin position="582"/>
        <end position="614"/>
    </location>
</feature>
<dbReference type="InterPro" id="IPR036770">
    <property type="entry name" value="Ankyrin_rpt-contain_sf"/>
</dbReference>
<dbReference type="Pfam" id="PF22939">
    <property type="entry name" value="WHD_GPIID"/>
    <property type="match status" value="1"/>
</dbReference>
<dbReference type="Proteomes" id="UP000053593">
    <property type="component" value="Unassembled WGS sequence"/>
</dbReference>
<keyword evidence="1" id="KW-0677">Repeat</keyword>
<dbReference type="InterPro" id="IPR027417">
    <property type="entry name" value="P-loop_NTPase"/>
</dbReference>
<dbReference type="InterPro" id="IPR054471">
    <property type="entry name" value="GPIID_WHD"/>
</dbReference>
<dbReference type="PROSITE" id="PS50088">
    <property type="entry name" value="ANK_REPEAT"/>
    <property type="match status" value="3"/>
</dbReference>